<dbReference type="OrthoDB" id="2269034at2759"/>
<protein>
    <recommendedName>
        <fullName evidence="3">F-box domain-containing protein</fullName>
    </recommendedName>
</protein>
<organism evidence="1 2">
    <name type="scientific">Leucocoprinus leucothites</name>
    <dbReference type="NCBI Taxonomy" id="201217"/>
    <lineage>
        <taxon>Eukaryota</taxon>
        <taxon>Fungi</taxon>
        <taxon>Dikarya</taxon>
        <taxon>Basidiomycota</taxon>
        <taxon>Agaricomycotina</taxon>
        <taxon>Agaricomycetes</taxon>
        <taxon>Agaricomycetidae</taxon>
        <taxon>Agaricales</taxon>
        <taxon>Agaricineae</taxon>
        <taxon>Agaricaceae</taxon>
        <taxon>Leucocoprinus</taxon>
    </lineage>
</organism>
<evidence type="ECO:0000313" key="2">
    <source>
        <dbReference type="Proteomes" id="UP000559027"/>
    </source>
</evidence>
<dbReference type="AlphaFoldDB" id="A0A8H5GBS0"/>
<sequence>MSSLARAAYVYRQVAILDREVDALAEERTLLHRRLNEIGSSLYQHIPPEVLSVILQHACPPLAFNSRPFDLSAPTVDGKCSSNNEINGPYLPLIFSAVSSYFRSVAQSTPEIWTTLLIDVRRRTVTSNASLLKHYLHHVGIKPFSVELDFRREQRISYLSDTKRSDFESRFLPIKEVLFSPEYASKITNLRLIAPPTSWVADVSSMEAQFTDLSLGWPQSRHCICSPYTTEHLKLTNAHHLRRVRIGATIRLSLPSLQITELILSDLPGNFCMAIVFSCLNLRKCEILELTLDHQGVEVAGGPVVLQHLEYLNMSASYHTSRPSTIAFFSRLHLPNLRRFIWGSSVEQQVAELWNSRIAFFKRLPSGLTHLEIRSDTLFRMDQTRFREICEAVPSVEHLILETSINDKLVHILPVLIPLDGLASPRPPILPVMRTFSLENVGKKDGLPYYLAALAKKRSNMAGHCLRIELDAELRWRMEDMKSDLLRALMNDIHALEVYEKGRLVRYRWPSPQDPRQWM</sequence>
<proteinExistence type="predicted"/>
<accession>A0A8H5GBS0</accession>
<keyword evidence="2" id="KW-1185">Reference proteome</keyword>
<gene>
    <name evidence="1" type="ORF">D9756_002700</name>
</gene>
<dbReference type="EMBL" id="JAACJO010000002">
    <property type="protein sequence ID" value="KAF5362089.1"/>
    <property type="molecule type" value="Genomic_DNA"/>
</dbReference>
<reference evidence="1 2" key="1">
    <citation type="journal article" date="2020" name="ISME J.">
        <title>Uncovering the hidden diversity of litter-decomposition mechanisms in mushroom-forming fungi.</title>
        <authorList>
            <person name="Floudas D."/>
            <person name="Bentzer J."/>
            <person name="Ahren D."/>
            <person name="Johansson T."/>
            <person name="Persson P."/>
            <person name="Tunlid A."/>
        </authorList>
    </citation>
    <scope>NUCLEOTIDE SEQUENCE [LARGE SCALE GENOMIC DNA]</scope>
    <source>
        <strain evidence="1 2">CBS 146.42</strain>
    </source>
</reference>
<evidence type="ECO:0008006" key="3">
    <source>
        <dbReference type="Google" id="ProtNLM"/>
    </source>
</evidence>
<dbReference type="Proteomes" id="UP000559027">
    <property type="component" value="Unassembled WGS sequence"/>
</dbReference>
<evidence type="ECO:0000313" key="1">
    <source>
        <dbReference type="EMBL" id="KAF5362089.1"/>
    </source>
</evidence>
<name>A0A8H5GBS0_9AGAR</name>
<comment type="caution">
    <text evidence="1">The sequence shown here is derived from an EMBL/GenBank/DDBJ whole genome shotgun (WGS) entry which is preliminary data.</text>
</comment>